<dbReference type="InterPro" id="IPR001539">
    <property type="entry name" value="Peptidase_U32"/>
</dbReference>
<sequence length="764" mass="83287">MELAMPAGSLQSALQAFSSGADAVYLGLKNFSARRGATNFSFGELMVLRHLADKQKKKIYVTVNTVITDAELCRVTSTLRAIAFIGCEGVIVQDLGVARLVRKDFPSLPLHASTQLAVHTIEGVKALQELGFSRVVLSRELTLDEIQVIRTACPDVEIKVFIHGAECYGFSGLCMASSQLCGRSANKGECAQICRTWFEAKKDPSVPASHSPLPPDKKKGWFFSMADLNGTGAVARLRDMGIDSLKVEGRMKNPAYVRATTRLYRAILDKDSSTDRVQEMEDDVLASFGRTNGGSWLAAYGRSGAKPVDRQSGSVLTQGIPGHQGLPVGTVEGIHEASGTLWLKIALSHGISLHDGLMYQIPTDGTPYIDIRFHVGALADSRGRRIVAASSGSTVHVALLRENSDALPCEGTMVSLVSAHDSTLALLNENLPRAKHPIPMTVKLADGFLTIHTENTRDYLPLWNINRTYPCDIQKARIPQDAGKNLRSILEASDTSFLTLGKLTIENHTSLADHEVFMPLSALKEIRRQWYEALDAELQKWLEEIPAVESASHPSRPMQNNFALLPPRVLLNDPVTGNPWIRPEAVWAALESGGDVSSLLPAVDGVSYLCLPPVMFTEAETMQYVNMIMRALDGCKVRVGLNNIGQIRWAARNPDVPVFCDAYFYLGNRQAAMNMAEKLPSLTGGYHWLESSTPPDAASWPFPPSLVGTGFVPPLFISRSCFRHDSLGLSCSGCPRSGSWHVTQTGKKYKVTVDTCITVVSQAG</sequence>
<accession>F4GM51</accession>
<evidence type="ECO:0000313" key="3">
    <source>
        <dbReference type="Proteomes" id="UP000007939"/>
    </source>
</evidence>
<protein>
    <submittedName>
        <fullName evidence="2">Peptidase U32</fullName>
    </submittedName>
</protein>
<dbReference type="PANTHER" id="PTHR30217:SF10">
    <property type="entry name" value="23S RRNA 5-HYDROXYCYTIDINE C2501 SYNTHASE"/>
    <property type="match status" value="1"/>
</dbReference>
<keyword evidence="3" id="KW-1185">Reference proteome</keyword>
<evidence type="ECO:0000313" key="2">
    <source>
        <dbReference type="EMBL" id="AEC02526.1"/>
    </source>
</evidence>
<dbReference type="EMBL" id="CP002659">
    <property type="protein sequence ID" value="AEC02526.1"/>
    <property type="molecule type" value="Genomic_DNA"/>
</dbReference>
<organism evidence="2 3">
    <name type="scientific">Parasphaerochaeta coccoides (strain ATCC BAA-1237 / DSM 17374 / SPN1)</name>
    <name type="common">Sphaerochaeta coccoides</name>
    <dbReference type="NCBI Taxonomy" id="760011"/>
    <lineage>
        <taxon>Bacteria</taxon>
        <taxon>Pseudomonadati</taxon>
        <taxon>Spirochaetota</taxon>
        <taxon>Spirochaetia</taxon>
        <taxon>Spirochaetales</taxon>
        <taxon>Sphaerochaetaceae</taxon>
        <taxon>Parasphaerochaeta</taxon>
    </lineage>
</organism>
<dbReference type="AlphaFoldDB" id="F4GM51"/>
<dbReference type="STRING" id="760011.Spico_1318"/>
<dbReference type="Pfam" id="PF12392">
    <property type="entry name" value="DUF3656"/>
    <property type="match status" value="1"/>
</dbReference>
<dbReference type="Proteomes" id="UP000007939">
    <property type="component" value="Chromosome"/>
</dbReference>
<dbReference type="PANTHER" id="PTHR30217">
    <property type="entry name" value="PEPTIDASE U32 FAMILY"/>
    <property type="match status" value="1"/>
</dbReference>
<dbReference type="KEGG" id="scc:Spico_1318"/>
<dbReference type="MEROPS" id="U32.003"/>
<dbReference type="InterPro" id="IPR020988">
    <property type="entry name" value="Pept_U32_collagenase"/>
</dbReference>
<reference evidence="3" key="1">
    <citation type="submission" date="2011-04" db="EMBL/GenBank/DDBJ databases">
        <title>The complete genome of Spirochaeta coccoides DSM 17374.</title>
        <authorList>
            <person name="Lucas S."/>
            <person name="Copeland A."/>
            <person name="Lapidus A."/>
            <person name="Bruce D."/>
            <person name="Goodwin L."/>
            <person name="Pitluck S."/>
            <person name="Peters L."/>
            <person name="Kyrpides N."/>
            <person name="Mavromatis K."/>
            <person name="Pagani I."/>
            <person name="Ivanova N."/>
            <person name="Ovchinnikova G."/>
            <person name="Lu M."/>
            <person name="Detter J.C."/>
            <person name="Tapia R."/>
            <person name="Han C."/>
            <person name="Land M."/>
            <person name="Hauser L."/>
            <person name="Markowitz V."/>
            <person name="Cheng J.-F."/>
            <person name="Hugenholtz P."/>
            <person name="Woyke T."/>
            <person name="Wu D."/>
            <person name="Spring S."/>
            <person name="Schroeder M."/>
            <person name="Brambilla E."/>
            <person name="Klenk H.-P."/>
            <person name="Eisen J.A."/>
        </authorList>
    </citation>
    <scope>NUCLEOTIDE SEQUENCE [LARGE SCALE GENOMIC DNA]</scope>
    <source>
        <strain evidence="3">ATCC BAA-1237 / DSM 17374 / SPN1</strain>
    </source>
</reference>
<reference evidence="2 3" key="2">
    <citation type="journal article" date="2012" name="Stand. Genomic Sci.">
        <title>Complete genome sequence of the termite hindgut bacterium Spirochaeta coccoides type strain (SPN1(T)), reclassification in the genus Sphaerochaeta as Sphaerochaeta coccoides comb. nov. and emendations of the family Spirochaetaceae and the genus Sphaerochaeta.</title>
        <authorList>
            <person name="Abt B."/>
            <person name="Han C."/>
            <person name="Scheuner C."/>
            <person name="Lu M."/>
            <person name="Lapidus A."/>
            <person name="Nolan M."/>
            <person name="Lucas S."/>
            <person name="Hammon N."/>
            <person name="Deshpande S."/>
            <person name="Cheng J.F."/>
            <person name="Tapia R."/>
            <person name="Goodwin L.A."/>
            <person name="Pitluck S."/>
            <person name="Liolios K."/>
            <person name="Pagani I."/>
            <person name="Ivanova N."/>
            <person name="Mavromatis K."/>
            <person name="Mikhailova N."/>
            <person name="Huntemann M."/>
            <person name="Pati A."/>
            <person name="Chen A."/>
            <person name="Palaniappan K."/>
            <person name="Land M."/>
            <person name="Hauser L."/>
            <person name="Brambilla E.M."/>
            <person name="Rohde M."/>
            <person name="Spring S."/>
            <person name="Gronow S."/>
            <person name="Goker M."/>
            <person name="Woyke T."/>
            <person name="Bristow J."/>
            <person name="Eisen J.A."/>
            <person name="Markowitz V."/>
            <person name="Hugenholtz P."/>
            <person name="Kyrpides N.C."/>
            <person name="Klenk H.P."/>
            <person name="Detter J.C."/>
        </authorList>
    </citation>
    <scope>NUCLEOTIDE SEQUENCE [LARGE SCALE GENOMIC DNA]</scope>
    <source>
        <strain evidence="3">ATCC BAA-1237 / DSM 17374 / SPN1</strain>
    </source>
</reference>
<evidence type="ECO:0000259" key="1">
    <source>
        <dbReference type="Pfam" id="PF12392"/>
    </source>
</evidence>
<dbReference type="InterPro" id="IPR051454">
    <property type="entry name" value="RNA/ubiquinone_mod_enzymes"/>
</dbReference>
<dbReference type="eggNOG" id="COG0826">
    <property type="taxonomic scope" value="Bacteria"/>
</dbReference>
<name>F4GM51_PARC1</name>
<dbReference type="Pfam" id="PF01136">
    <property type="entry name" value="Peptidase_U32"/>
    <property type="match status" value="1"/>
</dbReference>
<gene>
    <name evidence="2" type="ordered locus">Spico_1318</name>
</gene>
<dbReference type="HOGENOM" id="CLU_011540_4_1_12"/>
<proteinExistence type="predicted"/>
<feature type="domain" description="Peptidase U32 collagenase" evidence="1">
    <location>
        <begin position="431"/>
        <end position="537"/>
    </location>
</feature>